<keyword evidence="3" id="KW-1185">Reference proteome</keyword>
<evidence type="ECO:0000256" key="1">
    <source>
        <dbReference type="SAM" id="SignalP"/>
    </source>
</evidence>
<dbReference type="Gene3D" id="1.25.40.10">
    <property type="entry name" value="Tetratricopeptide repeat domain"/>
    <property type="match status" value="1"/>
</dbReference>
<accession>A0A6L3ZDT0</accession>
<organism evidence="2 3">
    <name type="scientific">Phaeocystidibacter marisrubri</name>
    <dbReference type="NCBI Taxonomy" id="1577780"/>
    <lineage>
        <taxon>Bacteria</taxon>
        <taxon>Pseudomonadati</taxon>
        <taxon>Bacteroidota</taxon>
        <taxon>Flavobacteriia</taxon>
        <taxon>Flavobacteriales</taxon>
        <taxon>Phaeocystidibacteraceae</taxon>
        <taxon>Phaeocystidibacter</taxon>
    </lineage>
</organism>
<feature type="chain" id="PRO_5026773226" evidence="1">
    <location>
        <begin position="21"/>
        <end position="488"/>
    </location>
</feature>
<evidence type="ECO:0000313" key="2">
    <source>
        <dbReference type="EMBL" id="KAB2815738.1"/>
    </source>
</evidence>
<gene>
    <name evidence="2" type="ORF">F8C82_08545</name>
</gene>
<dbReference type="AlphaFoldDB" id="A0A6L3ZDT0"/>
<dbReference type="OrthoDB" id="1466726at2"/>
<dbReference type="InterPro" id="IPR019734">
    <property type="entry name" value="TPR_rpt"/>
</dbReference>
<dbReference type="SUPFAM" id="SSF48452">
    <property type="entry name" value="TPR-like"/>
    <property type="match status" value="1"/>
</dbReference>
<dbReference type="SMART" id="SM00028">
    <property type="entry name" value="TPR"/>
    <property type="match status" value="2"/>
</dbReference>
<keyword evidence="1" id="KW-0732">Signal</keyword>
<comment type="caution">
    <text evidence="2">The sequence shown here is derived from an EMBL/GenBank/DDBJ whole genome shotgun (WGS) entry which is preliminary data.</text>
</comment>
<feature type="signal peptide" evidence="1">
    <location>
        <begin position="1"/>
        <end position="20"/>
    </location>
</feature>
<dbReference type="EMBL" id="WBVQ01000002">
    <property type="protein sequence ID" value="KAB2815738.1"/>
    <property type="molecule type" value="Genomic_DNA"/>
</dbReference>
<sequence>MRVRFLFSLLLLLVSVCSFAQFPMDKKLKQAHELIFTLKFDSAETILNSYEKDHPNQQTTSYLRFNLFFLRHFVDEDEAAFTKDKRKMLDWLEVVKDGDESSPYYHLYVGEMKFEMAALELKFGRMFSGAQYALGALSSMEDGQEEYPDFVPLKVGAGVLNVAIGSVPDNYRFLTSMLGYSGDLELGLQLLRESTQVSEQPQWSYLKTKNVFVYVYVAQQLNPNVKLSVKSYGLDPHTNPLLAYLESRLLQKEGDMDELIDMLLDVRAIPGVHDFPYLVYTLGRAKLTRGDEDANLHLLSYLQMNKGVNYNKSTLRFLSWYYRLRGQNARMELYRSRVLEEGTASVGADLEALRECEVEPIALELLKARLAFDSGQHQKVLRMLKGKESQICRTQNDHMEFHYRLGRSYEQLEDVKNAITSLTNAIKYTIEPITVNRVYSELHLALLYEQTKEFVKAREHYENVLEFDDYPWYEGTQQKAKAGLERLD</sequence>
<reference evidence="2 3" key="1">
    <citation type="submission" date="2019-10" db="EMBL/GenBank/DDBJ databases">
        <title>Genome sequence of Phaeocystidibacter marisrubri JCM30614 (type strain).</title>
        <authorList>
            <person name="Bowman J.P."/>
        </authorList>
    </citation>
    <scope>NUCLEOTIDE SEQUENCE [LARGE SCALE GENOMIC DNA]</scope>
    <source>
        <strain evidence="2 3">JCM 30614</strain>
    </source>
</reference>
<dbReference type="Pfam" id="PF13181">
    <property type="entry name" value="TPR_8"/>
    <property type="match status" value="1"/>
</dbReference>
<dbReference type="InterPro" id="IPR011990">
    <property type="entry name" value="TPR-like_helical_dom_sf"/>
</dbReference>
<dbReference type="Proteomes" id="UP000484164">
    <property type="component" value="Unassembled WGS sequence"/>
</dbReference>
<protein>
    <submittedName>
        <fullName evidence="2">Uncharacterized protein</fullName>
    </submittedName>
</protein>
<evidence type="ECO:0000313" key="3">
    <source>
        <dbReference type="Proteomes" id="UP000484164"/>
    </source>
</evidence>
<proteinExistence type="predicted"/>
<name>A0A6L3ZDT0_9FLAO</name>